<dbReference type="PROSITE" id="PS50943">
    <property type="entry name" value="HTH_CROC1"/>
    <property type="match status" value="1"/>
</dbReference>
<feature type="domain" description="HTH cro/C1-type" evidence="2">
    <location>
        <begin position="8"/>
        <end position="62"/>
    </location>
</feature>
<sequence>MLFRRDKLRKLREEKKFTQEYMANKLGITRVGYGYYESGKRGVDLDTVNKLGQILDVHPSYFLDLDDVQNLDDKTKSIIDLVKSTAEKWNMSPTDPKFQEIFSKVIDAVTIARRNDSE</sequence>
<evidence type="ECO:0000259" key="2">
    <source>
        <dbReference type="PROSITE" id="PS50943"/>
    </source>
</evidence>
<dbReference type="SUPFAM" id="SSF47413">
    <property type="entry name" value="lambda repressor-like DNA-binding domains"/>
    <property type="match status" value="1"/>
</dbReference>
<dbReference type="InterPro" id="IPR001387">
    <property type="entry name" value="Cro/C1-type_HTH"/>
</dbReference>
<reference evidence="3 4" key="2">
    <citation type="journal article" date="2016" name="Genome Announc.">
        <title>Genome Sequence of a Gram-Positive Diazotroph, Paenibacillus durus Type Strain ATCC 35681.</title>
        <authorList>
            <person name="Halim M.A."/>
            <person name="Rahman A.Y."/>
            <person name="Sim K.S."/>
            <person name="Yam H.C."/>
            <person name="Rahim A.A."/>
            <person name="Ghazali A.H."/>
            <person name="Najimudin N."/>
        </authorList>
    </citation>
    <scope>NUCLEOTIDE SEQUENCE [LARGE SCALE GENOMIC DNA]</scope>
    <source>
        <strain evidence="3 4">ATCC 35681</strain>
    </source>
</reference>
<dbReference type="OrthoDB" id="8115576at2"/>
<dbReference type="PANTHER" id="PTHR46558">
    <property type="entry name" value="TRACRIPTIONAL REGULATORY PROTEIN-RELATED-RELATED"/>
    <property type="match status" value="1"/>
</dbReference>
<dbReference type="RefSeq" id="WP_025700292.1">
    <property type="nucleotide sequence ID" value="NZ_ASQQ01000759.1"/>
</dbReference>
<dbReference type="GO" id="GO:0003677">
    <property type="term" value="F:DNA binding"/>
    <property type="evidence" value="ECO:0007669"/>
    <property type="project" value="UniProtKB-KW"/>
</dbReference>
<accession>A0A0F7FCL4</accession>
<evidence type="ECO:0000313" key="4">
    <source>
        <dbReference type="Proteomes" id="UP000034189"/>
    </source>
</evidence>
<dbReference type="HOGENOM" id="CLU_066192_4_4_9"/>
<protein>
    <recommendedName>
        <fullName evidence="2">HTH cro/C1-type domain-containing protein</fullName>
    </recommendedName>
</protein>
<dbReference type="CDD" id="cd00093">
    <property type="entry name" value="HTH_XRE"/>
    <property type="match status" value="1"/>
</dbReference>
<proteinExistence type="predicted"/>
<keyword evidence="1" id="KW-0238">DNA-binding</keyword>
<organism evidence="3 4">
    <name type="scientific">Paenibacillus durus ATCC 35681</name>
    <dbReference type="NCBI Taxonomy" id="1333534"/>
    <lineage>
        <taxon>Bacteria</taxon>
        <taxon>Bacillati</taxon>
        <taxon>Bacillota</taxon>
        <taxon>Bacilli</taxon>
        <taxon>Bacillales</taxon>
        <taxon>Paenibacillaceae</taxon>
        <taxon>Paenibacillus</taxon>
    </lineage>
</organism>
<reference evidence="3 4" key="1">
    <citation type="submission" date="2015-03" db="EMBL/GenBank/DDBJ databases">
        <authorList>
            <person name="Abdul Halim M."/>
        </authorList>
    </citation>
    <scope>NUCLEOTIDE SEQUENCE [LARGE SCALE GENOMIC DNA]</scope>
    <source>
        <strain evidence="3 4">ATCC 35681</strain>
    </source>
</reference>
<evidence type="ECO:0000256" key="1">
    <source>
        <dbReference type="ARBA" id="ARBA00023125"/>
    </source>
</evidence>
<dbReference type="PANTHER" id="PTHR46558:SF14">
    <property type="entry name" value="HTH-TYPE TRANSCRIPTIONAL REGULATOR ANSR"/>
    <property type="match status" value="1"/>
</dbReference>
<dbReference type="PATRIC" id="fig|1333534.5.peg.3860"/>
<dbReference type="Proteomes" id="UP000034189">
    <property type="component" value="Chromosome"/>
</dbReference>
<dbReference type="EMBL" id="CP011114">
    <property type="protein sequence ID" value="AKG36140.1"/>
    <property type="molecule type" value="Genomic_DNA"/>
</dbReference>
<dbReference type="SMART" id="SM00530">
    <property type="entry name" value="HTH_XRE"/>
    <property type="match status" value="1"/>
</dbReference>
<evidence type="ECO:0000313" key="3">
    <source>
        <dbReference type="EMBL" id="AKG36140.1"/>
    </source>
</evidence>
<dbReference type="InterPro" id="IPR010982">
    <property type="entry name" value="Lambda_DNA-bd_dom_sf"/>
</dbReference>
<dbReference type="Gene3D" id="1.10.260.40">
    <property type="entry name" value="lambda repressor-like DNA-binding domains"/>
    <property type="match status" value="1"/>
</dbReference>
<dbReference type="AlphaFoldDB" id="A0A0F7FCL4"/>
<gene>
    <name evidence="3" type="ORF">VK70_17530</name>
</gene>
<name>A0A0F7FCL4_PAEDU</name>
<dbReference type="Pfam" id="PF01381">
    <property type="entry name" value="HTH_3"/>
    <property type="match status" value="1"/>
</dbReference>